<proteinExistence type="predicted"/>
<evidence type="ECO:0000256" key="1">
    <source>
        <dbReference type="ARBA" id="ARBA00023002"/>
    </source>
</evidence>
<dbReference type="RefSeq" id="WP_008518163.1">
    <property type="nucleotide sequence ID" value="NZ_ACJM01000016.1"/>
</dbReference>
<dbReference type="InterPro" id="IPR002869">
    <property type="entry name" value="Pyrv_flavodox_OxRed_cen"/>
</dbReference>
<dbReference type="InterPro" id="IPR019752">
    <property type="entry name" value="Pyrv/ketoisovalerate_OxRed_cat"/>
</dbReference>
<dbReference type="InterPro" id="IPR052198">
    <property type="entry name" value="IorB_Oxidoreductase"/>
</dbReference>
<name>C0GJD8_DETAL</name>
<feature type="domain" description="Pyruvate/ketoisovalerate oxidoreductase catalytic" evidence="2">
    <location>
        <begin position="13"/>
        <end position="192"/>
    </location>
</feature>
<keyword evidence="4" id="KW-1185">Reference proteome</keyword>
<accession>C0GJD8</accession>
<keyword evidence="3" id="KW-0670">Pyruvate</keyword>
<dbReference type="Proteomes" id="UP000006443">
    <property type="component" value="Unassembled WGS sequence"/>
</dbReference>
<dbReference type="Pfam" id="PF01558">
    <property type="entry name" value="POR"/>
    <property type="match status" value="1"/>
</dbReference>
<reference evidence="3 4" key="1">
    <citation type="submission" date="2009-02" db="EMBL/GenBank/DDBJ databases">
        <title>Sequencing of the draft genome and assembly of Dethiobacter alkaliphilus AHT 1.</title>
        <authorList>
            <consortium name="US DOE Joint Genome Institute (JGI-PGF)"/>
            <person name="Lucas S."/>
            <person name="Copeland A."/>
            <person name="Lapidus A."/>
            <person name="Glavina del Rio T."/>
            <person name="Dalin E."/>
            <person name="Tice H."/>
            <person name="Bruce D."/>
            <person name="Goodwin L."/>
            <person name="Pitluck S."/>
            <person name="Larimer F."/>
            <person name="Land M.L."/>
            <person name="Hauser L."/>
            <person name="Muyzer G."/>
        </authorList>
    </citation>
    <scope>NUCLEOTIDE SEQUENCE [LARGE SCALE GENOMIC DNA]</scope>
    <source>
        <strain evidence="3 4">AHT 1</strain>
    </source>
</reference>
<dbReference type="PANTHER" id="PTHR43854:SF1">
    <property type="entry name" value="INDOLEPYRUVATE OXIDOREDUCTASE SUBUNIT IORB"/>
    <property type="match status" value="1"/>
</dbReference>
<dbReference type="NCBIfam" id="NF005325">
    <property type="entry name" value="PRK06853.1-5"/>
    <property type="match status" value="1"/>
</dbReference>
<evidence type="ECO:0000313" key="3">
    <source>
        <dbReference type="EMBL" id="EEG76485.1"/>
    </source>
</evidence>
<sequence>MPKTTSILMGGVGGQGIILASKILAHVIQAHGLDLKISEIHGMAQRGGSVLTHMRYGEEVHSPLIEAGQADYIVASEKLESWRWLPFLRPGGTLVMNTQEIKPVPVIIGAQKYPQTIMEKMEALSGQEKIYAMDALEAARACGQPKASNVVLVGVLARSLEFPLESFLEALEAVVPARFLETNKKAFMSGYEHFSS</sequence>
<dbReference type="PANTHER" id="PTHR43854">
    <property type="entry name" value="INDOLEPYRUVATE OXIDOREDUCTASE SUBUNIT IORB"/>
    <property type="match status" value="1"/>
</dbReference>
<dbReference type="GO" id="GO:0016903">
    <property type="term" value="F:oxidoreductase activity, acting on the aldehyde or oxo group of donors"/>
    <property type="evidence" value="ECO:0007669"/>
    <property type="project" value="InterPro"/>
</dbReference>
<organism evidence="3 4">
    <name type="scientific">Dethiobacter alkaliphilus AHT 1</name>
    <dbReference type="NCBI Taxonomy" id="555088"/>
    <lineage>
        <taxon>Bacteria</taxon>
        <taxon>Bacillati</taxon>
        <taxon>Bacillota</taxon>
        <taxon>Dethiobacteria</taxon>
        <taxon>Dethiobacterales</taxon>
        <taxon>Dethiobacteraceae</taxon>
        <taxon>Dethiobacter</taxon>
    </lineage>
</organism>
<dbReference type="SUPFAM" id="SSF53323">
    <property type="entry name" value="Pyruvate-ferredoxin oxidoreductase, PFOR, domain III"/>
    <property type="match status" value="1"/>
</dbReference>
<dbReference type="Gene3D" id="3.40.920.10">
    <property type="entry name" value="Pyruvate-ferredoxin oxidoreductase, PFOR, domain III"/>
    <property type="match status" value="1"/>
</dbReference>
<dbReference type="STRING" id="555088.DealDRAFT_2597"/>
<dbReference type="OrthoDB" id="9789125at2"/>
<dbReference type="eggNOG" id="COG1014">
    <property type="taxonomic scope" value="Bacteria"/>
</dbReference>
<evidence type="ECO:0000313" key="4">
    <source>
        <dbReference type="Proteomes" id="UP000006443"/>
    </source>
</evidence>
<dbReference type="AlphaFoldDB" id="C0GJD8"/>
<protein>
    <submittedName>
        <fullName evidence="3">Pyruvate ferredoxin/flavodoxin oxidoreductase</fullName>
    </submittedName>
</protein>
<keyword evidence="1" id="KW-0560">Oxidoreductase</keyword>
<comment type="caution">
    <text evidence="3">The sequence shown here is derived from an EMBL/GenBank/DDBJ whole genome shotgun (WGS) entry which is preliminary data.</text>
</comment>
<dbReference type="EMBL" id="ACJM01000016">
    <property type="protein sequence ID" value="EEG76485.1"/>
    <property type="molecule type" value="Genomic_DNA"/>
</dbReference>
<gene>
    <name evidence="3" type="ORF">DealDRAFT_2597</name>
</gene>
<evidence type="ECO:0000259" key="2">
    <source>
        <dbReference type="Pfam" id="PF01558"/>
    </source>
</evidence>